<protein>
    <submittedName>
        <fullName evidence="1">Recombination activating gene 1</fullName>
    </submittedName>
</protein>
<feature type="non-terminal residue" evidence="1">
    <location>
        <position position="1"/>
    </location>
</feature>
<organism evidence="1">
    <name type="scientific">Iconisemion striatum</name>
    <dbReference type="NCBI Taxonomy" id="60296"/>
    <lineage>
        <taxon>Eukaryota</taxon>
        <taxon>Metazoa</taxon>
        <taxon>Chordata</taxon>
        <taxon>Craniata</taxon>
        <taxon>Vertebrata</taxon>
        <taxon>Euteleostomi</taxon>
        <taxon>Actinopterygii</taxon>
        <taxon>Neopterygii</taxon>
        <taxon>Teleostei</taxon>
        <taxon>Neoteleostei</taxon>
        <taxon>Acanthomorphata</taxon>
        <taxon>Ovalentaria</taxon>
        <taxon>Atherinomorphae</taxon>
        <taxon>Cyprinodontiformes</taxon>
        <taxon>Nothobranchiidae</taxon>
        <taxon>Iconisemion</taxon>
    </lineage>
</organism>
<proteinExistence type="predicted"/>
<reference evidence="1" key="2">
    <citation type="submission" date="2016-06" db="EMBL/GenBank/DDBJ databases">
        <title>The genome of a short-lived fish provides insights into sex chromosome evolution and the genetic control of aging.</title>
        <authorList>
            <person name="Reichwald K."/>
            <person name="Felder M."/>
            <person name="Petzold A."/>
            <person name="Koch P."/>
            <person name="Groth M."/>
            <person name="Platzer M."/>
        </authorList>
    </citation>
    <scope>NUCLEOTIDE SEQUENCE</scope>
    <source>
        <tissue evidence="1">Brain</tissue>
    </source>
</reference>
<dbReference type="EMBL" id="HADW01019153">
    <property type="protein sequence ID" value="SBP20553.1"/>
    <property type="molecule type" value="Transcribed_RNA"/>
</dbReference>
<dbReference type="AlphaFoldDB" id="A0A1A7XRD0"/>
<name>A0A1A7XRD0_9TELE</name>
<gene>
    <name evidence="1" type="primary">RAG1</name>
</gene>
<reference evidence="1" key="1">
    <citation type="submission" date="2016-05" db="EMBL/GenBank/DDBJ databases">
        <authorList>
            <person name="Lavstsen T."/>
            <person name="Jespersen J.S."/>
        </authorList>
    </citation>
    <scope>NUCLEOTIDE SEQUENCE</scope>
    <source>
        <tissue evidence="1">Brain</tissue>
    </source>
</reference>
<accession>A0A1A7XRD0</accession>
<feature type="non-terminal residue" evidence="1">
    <location>
        <position position="35"/>
    </location>
</feature>
<sequence length="35" mass="3800">LLQASLPIPALPTGTAEKLTVKVTHKFPFFIFAVC</sequence>
<evidence type="ECO:0000313" key="1">
    <source>
        <dbReference type="EMBL" id="SBP20553.1"/>
    </source>
</evidence>